<dbReference type="EMBL" id="SOZI01000049">
    <property type="protein sequence ID" value="TNY21179.1"/>
    <property type="molecule type" value="Genomic_DNA"/>
</dbReference>
<dbReference type="InterPro" id="IPR014001">
    <property type="entry name" value="Helicase_ATP-bd"/>
</dbReference>
<dbReference type="GO" id="GO:0003676">
    <property type="term" value="F:nucleic acid binding"/>
    <property type="evidence" value="ECO:0007669"/>
    <property type="project" value="InterPro"/>
</dbReference>
<evidence type="ECO:0000256" key="10">
    <source>
        <dbReference type="ARBA" id="ARBA00023242"/>
    </source>
</evidence>
<evidence type="ECO:0000256" key="4">
    <source>
        <dbReference type="ARBA" id="ARBA00022517"/>
    </source>
</evidence>
<name>A0A5C5FY21_9BASI</name>
<organism evidence="18 19">
    <name type="scientific">Rhodotorula diobovata</name>
    <dbReference type="NCBI Taxonomy" id="5288"/>
    <lineage>
        <taxon>Eukaryota</taxon>
        <taxon>Fungi</taxon>
        <taxon>Dikarya</taxon>
        <taxon>Basidiomycota</taxon>
        <taxon>Pucciniomycotina</taxon>
        <taxon>Microbotryomycetes</taxon>
        <taxon>Sporidiobolales</taxon>
        <taxon>Sporidiobolaceae</taxon>
        <taxon>Rhodotorula</taxon>
    </lineage>
</organism>
<evidence type="ECO:0000259" key="16">
    <source>
        <dbReference type="PROSITE" id="PS51194"/>
    </source>
</evidence>
<dbReference type="Pfam" id="PF00271">
    <property type="entry name" value="Helicase_C"/>
    <property type="match status" value="1"/>
</dbReference>
<comment type="similarity">
    <text evidence="2">Belongs to the DEAD box helicase family. DDX5/DBP2 subfamily.</text>
</comment>
<keyword evidence="10" id="KW-0539">Nucleus</keyword>
<dbReference type="CDD" id="cd18787">
    <property type="entry name" value="SF2_C_DEAD"/>
    <property type="match status" value="1"/>
</dbReference>
<feature type="domain" description="DEAD-box RNA helicase Q" evidence="17">
    <location>
        <begin position="178"/>
        <end position="204"/>
    </location>
</feature>
<evidence type="ECO:0000313" key="18">
    <source>
        <dbReference type="EMBL" id="TNY21179.1"/>
    </source>
</evidence>
<dbReference type="GO" id="GO:0016787">
    <property type="term" value="F:hydrolase activity"/>
    <property type="evidence" value="ECO:0007669"/>
    <property type="project" value="UniProtKB-KW"/>
</dbReference>
<keyword evidence="9 13" id="KW-0067">ATP-binding</keyword>
<feature type="compositionally biased region" description="Low complexity" evidence="14">
    <location>
        <begin position="116"/>
        <end position="145"/>
    </location>
</feature>
<evidence type="ECO:0000313" key="19">
    <source>
        <dbReference type="Proteomes" id="UP000311382"/>
    </source>
</evidence>
<feature type="compositionally biased region" description="Low complexity" evidence="14">
    <location>
        <begin position="30"/>
        <end position="58"/>
    </location>
</feature>
<dbReference type="GO" id="GO:0005524">
    <property type="term" value="F:ATP binding"/>
    <property type="evidence" value="ECO:0007669"/>
    <property type="project" value="UniProtKB-KW"/>
</dbReference>
<evidence type="ECO:0000259" key="17">
    <source>
        <dbReference type="PROSITE" id="PS51195"/>
    </source>
</evidence>
<dbReference type="CDD" id="cd00268">
    <property type="entry name" value="DEADc"/>
    <property type="match status" value="1"/>
</dbReference>
<comment type="caution">
    <text evidence="18">The sequence shown here is derived from an EMBL/GenBank/DDBJ whole genome shotgun (WGS) entry which is preliminary data.</text>
</comment>
<dbReference type="AlphaFoldDB" id="A0A5C5FY21"/>
<keyword evidence="8 13" id="KW-0347">Helicase</keyword>
<dbReference type="InterPro" id="IPR044742">
    <property type="entry name" value="DEAD/DEAH_RhlB"/>
</dbReference>
<evidence type="ECO:0000256" key="13">
    <source>
        <dbReference type="RuleBase" id="RU000492"/>
    </source>
</evidence>
<evidence type="ECO:0000256" key="1">
    <source>
        <dbReference type="ARBA" id="ARBA00004604"/>
    </source>
</evidence>
<accession>A0A5C5FY21</accession>
<keyword evidence="7 13" id="KW-0378">Hydrolase</keyword>
<proteinExistence type="inferred from homology"/>
<comment type="function">
    <text evidence="11">ATP-dependent RNA helicase required for 60S ribosomal subunit synthesis. Involved in efficient pre-rRNA processing, predominantly at site A3, which is necessary for the normal formation of 25S and 5.8S rRNAs.</text>
</comment>
<feature type="region of interest" description="Disordered" evidence="14">
    <location>
        <begin position="1"/>
        <end position="145"/>
    </location>
</feature>
<keyword evidence="4" id="KW-0690">Ribosome biogenesis</keyword>
<evidence type="ECO:0000256" key="8">
    <source>
        <dbReference type="ARBA" id="ARBA00022806"/>
    </source>
</evidence>
<dbReference type="Pfam" id="PF00270">
    <property type="entry name" value="DEAD"/>
    <property type="match status" value="1"/>
</dbReference>
<protein>
    <recommendedName>
        <fullName evidence="3">RNA helicase</fullName>
        <ecNumber evidence="3">3.6.4.13</ecNumber>
    </recommendedName>
</protein>
<dbReference type="Proteomes" id="UP000311382">
    <property type="component" value="Unassembled WGS sequence"/>
</dbReference>
<dbReference type="PROSITE" id="PS51194">
    <property type="entry name" value="HELICASE_CTER"/>
    <property type="match status" value="1"/>
</dbReference>
<dbReference type="InterPro" id="IPR011545">
    <property type="entry name" value="DEAD/DEAH_box_helicase_dom"/>
</dbReference>
<dbReference type="OrthoDB" id="196131at2759"/>
<evidence type="ECO:0000256" key="11">
    <source>
        <dbReference type="ARBA" id="ARBA00037449"/>
    </source>
</evidence>
<dbReference type="InterPro" id="IPR001650">
    <property type="entry name" value="Helicase_C-like"/>
</dbReference>
<evidence type="ECO:0000256" key="6">
    <source>
        <dbReference type="ARBA" id="ARBA00022741"/>
    </source>
</evidence>
<evidence type="ECO:0000256" key="14">
    <source>
        <dbReference type="SAM" id="MobiDB-lite"/>
    </source>
</evidence>
<feature type="domain" description="Helicase ATP-binding" evidence="15">
    <location>
        <begin position="207"/>
        <end position="409"/>
    </location>
</feature>
<dbReference type="SMART" id="SM00487">
    <property type="entry name" value="DEXDc"/>
    <property type="match status" value="1"/>
</dbReference>
<reference evidence="18 19" key="1">
    <citation type="submission" date="2019-03" db="EMBL/GenBank/DDBJ databases">
        <title>Rhodosporidium diobovatum UCD-FST 08-225 genome sequencing, assembly, and annotation.</title>
        <authorList>
            <person name="Fakankun I.U."/>
            <person name="Fristensky B."/>
            <person name="Levin D.B."/>
        </authorList>
    </citation>
    <scope>NUCLEOTIDE SEQUENCE [LARGE SCALE GENOMIC DNA]</scope>
    <source>
        <strain evidence="18 19">UCD-FST 08-225</strain>
    </source>
</reference>
<keyword evidence="6 13" id="KW-0547">Nucleotide-binding</keyword>
<dbReference type="GO" id="GO:0003724">
    <property type="term" value="F:RNA helicase activity"/>
    <property type="evidence" value="ECO:0007669"/>
    <property type="project" value="UniProtKB-EC"/>
</dbReference>
<evidence type="ECO:0000256" key="12">
    <source>
        <dbReference type="PROSITE-ProRule" id="PRU00552"/>
    </source>
</evidence>
<evidence type="ECO:0000256" key="5">
    <source>
        <dbReference type="ARBA" id="ARBA00022552"/>
    </source>
</evidence>
<dbReference type="EC" id="3.6.4.13" evidence="3"/>
<feature type="short sequence motif" description="Q motif" evidence="12">
    <location>
        <begin position="178"/>
        <end position="204"/>
    </location>
</feature>
<feature type="compositionally biased region" description="Low complexity" evidence="14">
    <location>
        <begin position="86"/>
        <end position="100"/>
    </location>
</feature>
<evidence type="ECO:0000256" key="2">
    <source>
        <dbReference type="ARBA" id="ARBA00009334"/>
    </source>
</evidence>
<dbReference type="InterPro" id="IPR027417">
    <property type="entry name" value="P-loop_NTPase"/>
</dbReference>
<keyword evidence="5" id="KW-0698">rRNA processing</keyword>
<dbReference type="PANTHER" id="PTHR47958">
    <property type="entry name" value="ATP-DEPENDENT RNA HELICASE DBP3"/>
    <property type="match status" value="1"/>
</dbReference>
<dbReference type="InterPro" id="IPR000629">
    <property type="entry name" value="RNA-helicase_DEAD-box_CS"/>
</dbReference>
<feature type="domain" description="Helicase C-terminal" evidence="16">
    <location>
        <begin position="452"/>
        <end position="597"/>
    </location>
</feature>
<feature type="compositionally biased region" description="Basic and acidic residues" evidence="14">
    <location>
        <begin position="1"/>
        <end position="15"/>
    </location>
</feature>
<dbReference type="Gene3D" id="3.40.50.300">
    <property type="entry name" value="P-loop containing nucleotide triphosphate hydrolases"/>
    <property type="match status" value="2"/>
</dbReference>
<evidence type="ECO:0000259" key="15">
    <source>
        <dbReference type="PROSITE" id="PS51192"/>
    </source>
</evidence>
<dbReference type="SMART" id="SM00490">
    <property type="entry name" value="HELICc"/>
    <property type="match status" value="1"/>
</dbReference>
<gene>
    <name evidence="18" type="ORF">DMC30DRAFT_416292</name>
</gene>
<dbReference type="SUPFAM" id="SSF52540">
    <property type="entry name" value="P-loop containing nucleoside triphosphate hydrolases"/>
    <property type="match status" value="1"/>
</dbReference>
<evidence type="ECO:0000256" key="7">
    <source>
        <dbReference type="ARBA" id="ARBA00022801"/>
    </source>
</evidence>
<feature type="compositionally biased region" description="Basic residues" evidence="14">
    <location>
        <begin position="64"/>
        <end position="77"/>
    </location>
</feature>
<evidence type="ECO:0000256" key="9">
    <source>
        <dbReference type="ARBA" id="ARBA00022840"/>
    </source>
</evidence>
<evidence type="ECO:0000256" key="3">
    <source>
        <dbReference type="ARBA" id="ARBA00012552"/>
    </source>
</evidence>
<dbReference type="STRING" id="5288.A0A5C5FY21"/>
<comment type="subcellular location">
    <subcellularLocation>
        <location evidence="1">Nucleus</location>
        <location evidence="1">Nucleolus</location>
    </subcellularLocation>
</comment>
<sequence length="626" mass="67116">MSKSDLTPEQRAQKKADKKARKAALKVEEAVQAAEQQQQQGDNDAAMTGAAPAAAPAAETDKERRKREKREAKKAKRSRDEEEGDAAGADAAAEEGANAADGERKSKKAKKSKAFETPSTTSPSTSAAAEEEAAPVASTSSASVGASAASPAEVKAFLEENKISFEPESTATDYPPVLSFASLPLNAGVRKGLSGFSKPTPIQSASFPLMLGGRDVIGIAETGSGKTVAFGVPAIEHILSLGASSASAKKGKSTAPVSVLVVAPTRELAMQTHNNLSLISNALSPKVSSVCLYGGVPKPDQIRILRNERPRIVVGTPGRLLDLAREGNLDLGKVSWLVLDEADRMLDKGFENDIREIIKLCLPSPSAALGPIKDEQGEPKFRRTAMFSATWPMSVRKLAADFMTQPLRITVGSDSLQANARVEQVAIVVEDQRKKETLLLTHLRDNGFSLNAAKKQGAKGKDREKALVFALYKKEATRLHEFLRNKGYEVVCINGDMTQDKRTKSLDDFKDGRANILVATDVAARGLDIPKVELVINQTFPLTIEDYIHRIGRTGRAGRTGKSITFFGEPDKALAGQFIRVLKDSNAVVPPGIDQWGSSVKKETHGAYGAFFRNDIGGTAKKITFD</sequence>
<dbReference type="PROSITE" id="PS00039">
    <property type="entry name" value="DEAD_ATP_HELICASE"/>
    <property type="match status" value="1"/>
</dbReference>
<dbReference type="PROSITE" id="PS51192">
    <property type="entry name" value="HELICASE_ATP_BIND_1"/>
    <property type="match status" value="1"/>
</dbReference>
<dbReference type="PROSITE" id="PS51195">
    <property type="entry name" value="Q_MOTIF"/>
    <property type="match status" value="1"/>
</dbReference>
<keyword evidence="19" id="KW-1185">Reference proteome</keyword>
<dbReference type="InterPro" id="IPR014014">
    <property type="entry name" value="RNA_helicase_DEAD_Q_motif"/>
</dbReference>